<dbReference type="Gene3D" id="2.20.70.10">
    <property type="match status" value="1"/>
</dbReference>
<dbReference type="InterPro" id="IPR036020">
    <property type="entry name" value="WW_dom_sf"/>
</dbReference>
<keyword evidence="9" id="KW-1185">Reference proteome</keyword>
<dbReference type="GO" id="GO:0005829">
    <property type="term" value="C:cytosol"/>
    <property type="evidence" value="ECO:0007669"/>
    <property type="project" value="TreeGrafter"/>
</dbReference>
<comment type="catalytic activity">
    <reaction evidence="1 5">
        <text>[protein]-peptidylproline (omega=180) = [protein]-peptidylproline (omega=0)</text>
        <dbReference type="Rhea" id="RHEA:16237"/>
        <dbReference type="Rhea" id="RHEA-COMP:10747"/>
        <dbReference type="Rhea" id="RHEA-COMP:10748"/>
        <dbReference type="ChEBI" id="CHEBI:83833"/>
        <dbReference type="ChEBI" id="CHEBI:83834"/>
        <dbReference type="EC" id="5.2.1.8"/>
    </reaction>
</comment>
<dbReference type="OrthoDB" id="2530521at2759"/>
<evidence type="ECO:0000256" key="4">
    <source>
        <dbReference type="PROSITE-ProRule" id="PRU00278"/>
    </source>
</evidence>
<name>A0A2T9YJV2_9FUNG</name>
<feature type="domain" description="WW" evidence="6">
    <location>
        <begin position="6"/>
        <end position="40"/>
    </location>
</feature>
<dbReference type="Gene3D" id="3.10.50.40">
    <property type="match status" value="1"/>
</dbReference>
<dbReference type="PANTHER" id="PTHR10657">
    <property type="entry name" value="PEPTIDYL-PROLYL CIS-TRANS ISOMERASE"/>
    <property type="match status" value="1"/>
</dbReference>
<evidence type="ECO:0000313" key="8">
    <source>
        <dbReference type="EMBL" id="PVU92599.1"/>
    </source>
</evidence>
<dbReference type="SMART" id="SM00456">
    <property type="entry name" value="WW"/>
    <property type="match status" value="1"/>
</dbReference>
<evidence type="ECO:0000256" key="3">
    <source>
        <dbReference type="ARBA" id="ARBA00023235"/>
    </source>
</evidence>
<evidence type="ECO:0000256" key="2">
    <source>
        <dbReference type="ARBA" id="ARBA00023110"/>
    </source>
</evidence>
<dbReference type="InterPro" id="IPR051370">
    <property type="entry name" value="PPIase_Pin1"/>
</dbReference>
<reference evidence="8 9" key="1">
    <citation type="journal article" date="2018" name="MBio">
        <title>Comparative Genomics Reveals the Core Gene Toolbox for the Fungus-Insect Symbiosis.</title>
        <authorList>
            <person name="Wang Y."/>
            <person name="Stata M."/>
            <person name="Wang W."/>
            <person name="Stajich J.E."/>
            <person name="White M.M."/>
            <person name="Moncalvo J.M."/>
        </authorList>
    </citation>
    <scope>NUCLEOTIDE SEQUENCE [LARGE SCALE GENOMIC DNA]</scope>
    <source>
        <strain evidence="8 9">SWE-8-4</strain>
    </source>
</reference>
<dbReference type="CDD" id="cd00201">
    <property type="entry name" value="WW"/>
    <property type="match status" value="1"/>
</dbReference>
<dbReference type="GO" id="GO:0080090">
    <property type="term" value="P:regulation of primary metabolic process"/>
    <property type="evidence" value="ECO:0007669"/>
    <property type="project" value="UniProtKB-ARBA"/>
</dbReference>
<dbReference type="Pfam" id="PF00639">
    <property type="entry name" value="Rotamase"/>
    <property type="match status" value="1"/>
</dbReference>
<comment type="caution">
    <text evidence="8">The sequence shown here is derived from an EMBL/GenBank/DDBJ whole genome shotgun (WGS) entry which is preliminary data.</text>
</comment>
<protein>
    <recommendedName>
        <fullName evidence="5">Peptidyl-prolyl cis-trans isomerase</fullName>
        <ecNumber evidence="5">5.2.1.8</ecNumber>
    </recommendedName>
</protein>
<dbReference type="PANTHER" id="PTHR10657:SF4">
    <property type="entry name" value="PEPTIDYL-PROLYL CIS-TRANS ISOMERASE-RELATED"/>
    <property type="match status" value="1"/>
</dbReference>
<proteinExistence type="predicted"/>
<evidence type="ECO:0000259" key="7">
    <source>
        <dbReference type="PROSITE" id="PS50198"/>
    </source>
</evidence>
<dbReference type="InterPro" id="IPR001202">
    <property type="entry name" value="WW_dom"/>
</dbReference>
<dbReference type="PROSITE" id="PS50198">
    <property type="entry name" value="PPIC_PPIASE_2"/>
    <property type="match status" value="1"/>
</dbReference>
<evidence type="ECO:0000256" key="5">
    <source>
        <dbReference type="RuleBase" id="RU363014"/>
    </source>
</evidence>
<dbReference type="InterPro" id="IPR000297">
    <property type="entry name" value="PPIase_PpiC"/>
</dbReference>
<dbReference type="FunFam" id="3.10.50.40:FF:000010">
    <property type="entry name" value="Peptidyl-prolyl cis-trans isomerase Pin1"/>
    <property type="match status" value="1"/>
</dbReference>
<dbReference type="EC" id="5.2.1.8" evidence="5"/>
<gene>
    <name evidence="8" type="ORF">BB561_003734</name>
</gene>
<keyword evidence="3 4" id="KW-0413">Isomerase</keyword>
<dbReference type="SUPFAM" id="SSF51045">
    <property type="entry name" value="WW domain"/>
    <property type="match status" value="1"/>
</dbReference>
<dbReference type="SUPFAM" id="SSF54534">
    <property type="entry name" value="FKBP-like"/>
    <property type="match status" value="1"/>
</dbReference>
<sequence>MGDKLSALPPHWEVRMSRSRNMPYYFNTKTKESRWAPPTGADVDKGEGESAVNSGKIRASHLLVKHIESRRPSSWRQDNISRTKAEALQLIEEYRSQITAGKTTLGELATTESDCSSAKRQGDLGWFGPGQMQPSFEEASFGLQVDELSEPVYSDSGIHLIVRTA</sequence>
<evidence type="ECO:0000313" key="9">
    <source>
        <dbReference type="Proteomes" id="UP000245383"/>
    </source>
</evidence>
<dbReference type="GO" id="GO:0005634">
    <property type="term" value="C:nucleus"/>
    <property type="evidence" value="ECO:0007669"/>
    <property type="project" value="TreeGrafter"/>
</dbReference>
<dbReference type="STRING" id="133385.A0A2T9YJV2"/>
<dbReference type="InterPro" id="IPR046357">
    <property type="entry name" value="PPIase_dom_sf"/>
</dbReference>
<dbReference type="Pfam" id="PF00397">
    <property type="entry name" value="WW"/>
    <property type="match status" value="1"/>
</dbReference>
<dbReference type="Proteomes" id="UP000245383">
    <property type="component" value="Unassembled WGS sequence"/>
</dbReference>
<organism evidence="8 9">
    <name type="scientific">Smittium simulii</name>
    <dbReference type="NCBI Taxonomy" id="133385"/>
    <lineage>
        <taxon>Eukaryota</taxon>
        <taxon>Fungi</taxon>
        <taxon>Fungi incertae sedis</taxon>
        <taxon>Zoopagomycota</taxon>
        <taxon>Kickxellomycotina</taxon>
        <taxon>Harpellomycetes</taxon>
        <taxon>Harpellales</taxon>
        <taxon>Legeriomycetaceae</taxon>
        <taxon>Smittium</taxon>
    </lineage>
</organism>
<dbReference type="PROSITE" id="PS50020">
    <property type="entry name" value="WW_DOMAIN_2"/>
    <property type="match status" value="1"/>
</dbReference>
<dbReference type="EMBL" id="MBFR01000156">
    <property type="protein sequence ID" value="PVU92599.1"/>
    <property type="molecule type" value="Genomic_DNA"/>
</dbReference>
<dbReference type="GO" id="GO:0003755">
    <property type="term" value="F:peptidyl-prolyl cis-trans isomerase activity"/>
    <property type="evidence" value="ECO:0007669"/>
    <property type="project" value="UniProtKB-UniRule"/>
</dbReference>
<dbReference type="AlphaFoldDB" id="A0A2T9YJV2"/>
<keyword evidence="2 4" id="KW-0697">Rotamase</keyword>
<evidence type="ECO:0000256" key="1">
    <source>
        <dbReference type="ARBA" id="ARBA00000971"/>
    </source>
</evidence>
<feature type="domain" description="PpiC" evidence="7">
    <location>
        <begin position="54"/>
        <end position="165"/>
    </location>
</feature>
<accession>A0A2T9YJV2</accession>
<evidence type="ECO:0000259" key="6">
    <source>
        <dbReference type="PROSITE" id="PS50020"/>
    </source>
</evidence>
<dbReference type="GO" id="GO:0060255">
    <property type="term" value="P:regulation of macromolecule metabolic process"/>
    <property type="evidence" value="ECO:0007669"/>
    <property type="project" value="UniProtKB-ARBA"/>
</dbReference>
<dbReference type="PROSITE" id="PS01159">
    <property type="entry name" value="WW_DOMAIN_1"/>
    <property type="match status" value="1"/>
</dbReference>